<dbReference type="InterPro" id="IPR025857">
    <property type="entry name" value="MacB_PCD"/>
</dbReference>
<evidence type="ECO:0000256" key="1">
    <source>
        <dbReference type="ARBA" id="ARBA00004651"/>
    </source>
</evidence>
<feature type="domain" description="ABC3 transporter permease C-terminal" evidence="7">
    <location>
        <begin position="330"/>
        <end position="445"/>
    </location>
</feature>
<accession>A0A4V2RSY4</accession>
<evidence type="ECO:0000256" key="5">
    <source>
        <dbReference type="ARBA" id="ARBA00023136"/>
    </source>
</evidence>
<keyword evidence="10" id="KW-1185">Reference proteome</keyword>
<comment type="caution">
    <text evidence="9">The sequence shown here is derived from an EMBL/GenBank/DDBJ whole genome shotgun (WGS) entry which is preliminary data.</text>
</comment>
<dbReference type="Pfam" id="PF12704">
    <property type="entry name" value="MacB_PCD"/>
    <property type="match status" value="1"/>
</dbReference>
<feature type="domain" description="MacB-like periplasmic core" evidence="8">
    <location>
        <begin position="20"/>
        <end position="285"/>
    </location>
</feature>
<keyword evidence="2" id="KW-1003">Cell membrane</keyword>
<dbReference type="RefSeq" id="WP_133037900.1">
    <property type="nucleotide sequence ID" value="NZ_SLWF01000003.1"/>
</dbReference>
<evidence type="ECO:0000259" key="8">
    <source>
        <dbReference type="Pfam" id="PF12704"/>
    </source>
</evidence>
<dbReference type="PANTHER" id="PTHR30572">
    <property type="entry name" value="MEMBRANE COMPONENT OF TRANSPORTER-RELATED"/>
    <property type="match status" value="1"/>
</dbReference>
<dbReference type="Pfam" id="PF02687">
    <property type="entry name" value="FtsX"/>
    <property type="match status" value="1"/>
</dbReference>
<evidence type="ECO:0000256" key="4">
    <source>
        <dbReference type="ARBA" id="ARBA00022989"/>
    </source>
</evidence>
<dbReference type="GO" id="GO:0022857">
    <property type="term" value="F:transmembrane transporter activity"/>
    <property type="evidence" value="ECO:0007669"/>
    <property type="project" value="TreeGrafter"/>
</dbReference>
<dbReference type="PANTHER" id="PTHR30572:SF18">
    <property type="entry name" value="ABC-TYPE MACROLIDE FAMILY EXPORT SYSTEM PERMEASE COMPONENT 2"/>
    <property type="match status" value="1"/>
</dbReference>
<feature type="transmembrane region" description="Helical" evidence="6">
    <location>
        <begin position="368"/>
        <end position="396"/>
    </location>
</feature>
<dbReference type="Proteomes" id="UP000294832">
    <property type="component" value="Unassembled WGS sequence"/>
</dbReference>
<dbReference type="AlphaFoldDB" id="A0A4V2RSY4"/>
<evidence type="ECO:0000256" key="3">
    <source>
        <dbReference type="ARBA" id="ARBA00022692"/>
    </source>
</evidence>
<dbReference type="EMBL" id="SLWF01000003">
    <property type="protein sequence ID" value="TCN88962.1"/>
    <property type="molecule type" value="Genomic_DNA"/>
</dbReference>
<evidence type="ECO:0000313" key="9">
    <source>
        <dbReference type="EMBL" id="TCN88962.1"/>
    </source>
</evidence>
<dbReference type="InterPro" id="IPR003838">
    <property type="entry name" value="ABC3_permease_C"/>
</dbReference>
<dbReference type="OrthoDB" id="8735006at2"/>
<proteinExistence type="predicted"/>
<organism evidence="9 10">
    <name type="scientific">Shewanella fodinae</name>
    <dbReference type="NCBI Taxonomy" id="552357"/>
    <lineage>
        <taxon>Bacteria</taxon>
        <taxon>Pseudomonadati</taxon>
        <taxon>Pseudomonadota</taxon>
        <taxon>Gammaproteobacteria</taxon>
        <taxon>Alteromonadales</taxon>
        <taxon>Shewanellaceae</taxon>
        <taxon>Shewanella</taxon>
    </lineage>
</organism>
<sequence length="452" mass="50316">MLSYYLQLAWLSVRRTPVMSLLMILTLAVGVAVSMTMLTLQHVMSTNGLAAKNDSLYALQIDNASAGDGGTSSGNKLTNGLPYLLSYRTVTTLLRSDIPLHQVAMHRWAAALSLDNNQVRPSKELVRVTSRDFFALFGVPFIYGQVWDKSADNDARYQVVIDRTMNQRLFNGENSVGRSLQLDGRPYQVVGVVEDFNPLPSVQDLTQGAFGGNASIYLPFGLHRALQMMPYGSMTYSSSHPRPQPQEPLTPEQQYEQILQERYFWMQYWVELPDADTKNAFVSYLRNYFDEQRKTDFFERDFKYALSTPSQWLALNQVVSNDTRVMTWLALVFLAVCIINTIALLLAKLLKQAPETGIRRALGASRSAIFIQNLVESGVIGVLGGLLGIALSQLGLGLVRTLVSRDEAAVVYSDGLTLLLTIALALLASIIAGCYPAWRVSRTSPAYYLKNQ</sequence>
<evidence type="ECO:0000256" key="2">
    <source>
        <dbReference type="ARBA" id="ARBA00022475"/>
    </source>
</evidence>
<feature type="transmembrane region" description="Helical" evidence="6">
    <location>
        <begin position="416"/>
        <end position="438"/>
    </location>
</feature>
<dbReference type="InterPro" id="IPR050250">
    <property type="entry name" value="Macrolide_Exporter_MacB"/>
</dbReference>
<evidence type="ECO:0000256" key="6">
    <source>
        <dbReference type="SAM" id="Phobius"/>
    </source>
</evidence>
<comment type="subcellular location">
    <subcellularLocation>
        <location evidence="1">Cell membrane</location>
        <topology evidence="1">Multi-pass membrane protein</topology>
    </subcellularLocation>
</comment>
<keyword evidence="3 6" id="KW-0812">Transmembrane</keyword>
<name>A0A4V2RSY4_9GAMM</name>
<dbReference type="GO" id="GO:0005886">
    <property type="term" value="C:plasma membrane"/>
    <property type="evidence" value="ECO:0007669"/>
    <property type="project" value="UniProtKB-SubCell"/>
</dbReference>
<evidence type="ECO:0000259" key="7">
    <source>
        <dbReference type="Pfam" id="PF02687"/>
    </source>
</evidence>
<keyword evidence="5 6" id="KW-0472">Membrane</keyword>
<keyword evidence="4 6" id="KW-1133">Transmembrane helix</keyword>
<evidence type="ECO:0000313" key="10">
    <source>
        <dbReference type="Proteomes" id="UP000294832"/>
    </source>
</evidence>
<gene>
    <name evidence="9" type="ORF">EDC91_103143</name>
</gene>
<feature type="transmembrane region" description="Helical" evidence="6">
    <location>
        <begin position="325"/>
        <end position="347"/>
    </location>
</feature>
<protein>
    <submittedName>
        <fullName evidence="9">Putative ABC transport system permease protein</fullName>
    </submittedName>
</protein>
<reference evidence="9 10" key="1">
    <citation type="submission" date="2019-03" db="EMBL/GenBank/DDBJ databases">
        <title>Freshwater and sediment microbial communities from various areas in North America, analyzing microbe dynamics in response to fracking.</title>
        <authorList>
            <person name="Lamendella R."/>
        </authorList>
    </citation>
    <scope>NUCLEOTIDE SEQUENCE [LARGE SCALE GENOMIC DNA]</scope>
    <source>
        <strain evidence="9 10">74A</strain>
    </source>
</reference>